<dbReference type="PROSITE" id="PS50011">
    <property type="entry name" value="PROTEIN_KINASE_DOM"/>
    <property type="match status" value="1"/>
</dbReference>
<evidence type="ECO:0000256" key="4">
    <source>
        <dbReference type="RuleBase" id="RU000304"/>
    </source>
</evidence>
<dbReference type="GO" id="GO:0005524">
    <property type="term" value="F:ATP binding"/>
    <property type="evidence" value="ECO:0007669"/>
    <property type="project" value="UniProtKB-UniRule"/>
</dbReference>
<dbReference type="InterPro" id="IPR000719">
    <property type="entry name" value="Prot_kinase_dom"/>
</dbReference>
<dbReference type="GO" id="GO:0004674">
    <property type="term" value="F:protein serine/threonine kinase activity"/>
    <property type="evidence" value="ECO:0007669"/>
    <property type="project" value="UniProtKB-KW"/>
</dbReference>
<dbReference type="PROSITE" id="PS00107">
    <property type="entry name" value="PROTEIN_KINASE_ATP"/>
    <property type="match status" value="1"/>
</dbReference>
<accession>A0AAD6WXP4</accession>
<keyword evidence="6" id="KW-0418">Kinase</keyword>
<keyword evidence="6" id="KW-0808">Transferase</keyword>
<comment type="similarity">
    <text evidence="4">Belongs to the protein kinase superfamily.</text>
</comment>
<evidence type="ECO:0000256" key="2">
    <source>
        <dbReference type="ARBA" id="ARBA00022840"/>
    </source>
</evidence>
<dbReference type="CDD" id="cd00180">
    <property type="entry name" value="PKc"/>
    <property type="match status" value="1"/>
</dbReference>
<feature type="domain" description="Protein kinase" evidence="5">
    <location>
        <begin position="68"/>
        <end position="359"/>
    </location>
</feature>
<dbReference type="Gene3D" id="1.10.510.10">
    <property type="entry name" value="Transferase(Phosphotransferase) domain 1"/>
    <property type="match status" value="1"/>
</dbReference>
<keyword evidence="1 3" id="KW-0547">Nucleotide-binding</keyword>
<keyword evidence="4" id="KW-0723">Serine/threonine-protein kinase</keyword>
<evidence type="ECO:0000313" key="6">
    <source>
        <dbReference type="EMBL" id="KAJ7028490.1"/>
    </source>
</evidence>
<protein>
    <submittedName>
        <fullName evidence="6">Kinase-like domain-containing protein</fullName>
    </submittedName>
</protein>
<dbReference type="EMBL" id="JARJCM010000111">
    <property type="protein sequence ID" value="KAJ7028490.1"/>
    <property type="molecule type" value="Genomic_DNA"/>
</dbReference>
<keyword evidence="7" id="KW-1185">Reference proteome</keyword>
<dbReference type="AlphaFoldDB" id="A0AAD6WXP4"/>
<comment type="caution">
    <text evidence="6">The sequence shown here is derived from an EMBL/GenBank/DDBJ whole genome shotgun (WGS) entry which is preliminary data.</text>
</comment>
<name>A0AAD6WXP4_9AGAR</name>
<sequence>MPTSQPVLKQSFLTHLELAFRATSTPPAVVAVDPAASQDRALWDPGSWRSMGIFEPAFPDGMVDPFKLEEVEHLGAGGFGSVTKCRVIGFDKYVAVKRIKKCLPEEQALASLVLEVHVLLLMDSCSAVPDVHGVFETKEAFYIVMDCGQQSFAELPPFDRYLAQVYSAQLAGVVWAMHAMGIIHFDLKPANLILDDNYRLQVVDFGLVDVFDGDEGPDPQQWPVWHALRAAGTDSFPMLWPGDDNPHFTRARGGTRGYRCPQAQMGMPCSYAADLWALGIIMHKWYTNKNPTFEENVWHYDREDDLSTIEIDFFTKIFSCEHPVRFESWEEISSHPIWVLEIETECESASEDDDSASSE</sequence>
<dbReference type="GO" id="GO:0005634">
    <property type="term" value="C:nucleus"/>
    <property type="evidence" value="ECO:0007669"/>
    <property type="project" value="TreeGrafter"/>
</dbReference>
<dbReference type="PANTHER" id="PTHR44167">
    <property type="entry name" value="OVARIAN-SPECIFIC SERINE/THREONINE-PROTEIN KINASE LOK-RELATED"/>
    <property type="match status" value="1"/>
</dbReference>
<evidence type="ECO:0000256" key="3">
    <source>
        <dbReference type="PROSITE-ProRule" id="PRU10141"/>
    </source>
</evidence>
<dbReference type="InterPro" id="IPR011009">
    <property type="entry name" value="Kinase-like_dom_sf"/>
</dbReference>
<dbReference type="InterPro" id="IPR008271">
    <property type="entry name" value="Ser/Thr_kinase_AS"/>
</dbReference>
<evidence type="ECO:0000259" key="5">
    <source>
        <dbReference type="PROSITE" id="PS50011"/>
    </source>
</evidence>
<feature type="binding site" evidence="3">
    <location>
        <position position="101"/>
    </location>
    <ligand>
        <name>ATP</name>
        <dbReference type="ChEBI" id="CHEBI:30616"/>
    </ligand>
</feature>
<dbReference type="InterPro" id="IPR017441">
    <property type="entry name" value="Protein_kinase_ATP_BS"/>
</dbReference>
<dbReference type="Gene3D" id="3.30.200.20">
    <property type="entry name" value="Phosphorylase Kinase, domain 1"/>
    <property type="match status" value="1"/>
</dbReference>
<dbReference type="PROSITE" id="PS00108">
    <property type="entry name" value="PROTEIN_KINASE_ST"/>
    <property type="match status" value="1"/>
</dbReference>
<organism evidence="6 7">
    <name type="scientific">Mycena alexandri</name>
    <dbReference type="NCBI Taxonomy" id="1745969"/>
    <lineage>
        <taxon>Eukaryota</taxon>
        <taxon>Fungi</taxon>
        <taxon>Dikarya</taxon>
        <taxon>Basidiomycota</taxon>
        <taxon>Agaricomycotina</taxon>
        <taxon>Agaricomycetes</taxon>
        <taxon>Agaricomycetidae</taxon>
        <taxon>Agaricales</taxon>
        <taxon>Marasmiineae</taxon>
        <taxon>Mycenaceae</taxon>
        <taxon>Mycena</taxon>
    </lineage>
</organism>
<dbReference type="SUPFAM" id="SSF56112">
    <property type="entry name" value="Protein kinase-like (PK-like)"/>
    <property type="match status" value="1"/>
</dbReference>
<dbReference type="PANTHER" id="PTHR44167:SF24">
    <property type="entry name" value="SERINE_THREONINE-PROTEIN KINASE CHK2"/>
    <property type="match status" value="1"/>
</dbReference>
<dbReference type="Pfam" id="PF00069">
    <property type="entry name" value="Pkinase"/>
    <property type="match status" value="1"/>
</dbReference>
<evidence type="ECO:0000256" key="1">
    <source>
        <dbReference type="ARBA" id="ARBA00022741"/>
    </source>
</evidence>
<dbReference type="Proteomes" id="UP001218188">
    <property type="component" value="Unassembled WGS sequence"/>
</dbReference>
<dbReference type="SMART" id="SM00220">
    <property type="entry name" value="S_TKc"/>
    <property type="match status" value="1"/>
</dbReference>
<reference evidence="6" key="1">
    <citation type="submission" date="2023-03" db="EMBL/GenBank/DDBJ databases">
        <title>Massive genome expansion in bonnet fungi (Mycena s.s.) driven by repeated elements and novel gene families across ecological guilds.</title>
        <authorList>
            <consortium name="Lawrence Berkeley National Laboratory"/>
            <person name="Harder C.B."/>
            <person name="Miyauchi S."/>
            <person name="Viragh M."/>
            <person name="Kuo A."/>
            <person name="Thoen E."/>
            <person name="Andreopoulos B."/>
            <person name="Lu D."/>
            <person name="Skrede I."/>
            <person name="Drula E."/>
            <person name="Henrissat B."/>
            <person name="Morin E."/>
            <person name="Kohler A."/>
            <person name="Barry K."/>
            <person name="LaButti K."/>
            <person name="Morin E."/>
            <person name="Salamov A."/>
            <person name="Lipzen A."/>
            <person name="Mereny Z."/>
            <person name="Hegedus B."/>
            <person name="Baldrian P."/>
            <person name="Stursova M."/>
            <person name="Weitz H."/>
            <person name="Taylor A."/>
            <person name="Grigoriev I.V."/>
            <person name="Nagy L.G."/>
            <person name="Martin F."/>
            <person name="Kauserud H."/>
        </authorList>
    </citation>
    <scope>NUCLEOTIDE SEQUENCE</scope>
    <source>
        <strain evidence="6">CBHHK200</strain>
    </source>
</reference>
<evidence type="ECO:0000313" key="7">
    <source>
        <dbReference type="Proteomes" id="UP001218188"/>
    </source>
</evidence>
<keyword evidence="2 3" id="KW-0067">ATP-binding</keyword>
<gene>
    <name evidence="6" type="ORF">C8F04DRAFT_61087</name>
</gene>
<proteinExistence type="inferred from homology"/>
<dbReference type="GO" id="GO:0044773">
    <property type="term" value="P:mitotic DNA damage checkpoint signaling"/>
    <property type="evidence" value="ECO:0007669"/>
    <property type="project" value="TreeGrafter"/>
</dbReference>